<reference evidence="1" key="1">
    <citation type="journal article" date="2020" name="Stud. Mycol.">
        <title>101 Dothideomycetes genomes: a test case for predicting lifestyles and emergence of pathogens.</title>
        <authorList>
            <person name="Haridas S."/>
            <person name="Albert R."/>
            <person name="Binder M."/>
            <person name="Bloem J."/>
            <person name="Labutti K."/>
            <person name="Salamov A."/>
            <person name="Andreopoulos B."/>
            <person name="Baker S."/>
            <person name="Barry K."/>
            <person name="Bills G."/>
            <person name="Bluhm B."/>
            <person name="Cannon C."/>
            <person name="Castanera R."/>
            <person name="Culley D."/>
            <person name="Daum C."/>
            <person name="Ezra D."/>
            <person name="Gonzalez J."/>
            <person name="Henrissat B."/>
            <person name="Kuo A."/>
            <person name="Liang C."/>
            <person name="Lipzen A."/>
            <person name="Lutzoni F."/>
            <person name="Magnuson J."/>
            <person name="Mondo S."/>
            <person name="Nolan M."/>
            <person name="Ohm R."/>
            <person name="Pangilinan J."/>
            <person name="Park H.-J."/>
            <person name="Ramirez L."/>
            <person name="Alfaro M."/>
            <person name="Sun H."/>
            <person name="Tritt A."/>
            <person name="Yoshinaga Y."/>
            <person name="Zwiers L.-H."/>
            <person name="Turgeon B."/>
            <person name="Goodwin S."/>
            <person name="Spatafora J."/>
            <person name="Crous P."/>
            <person name="Grigoriev I."/>
        </authorList>
    </citation>
    <scope>NUCLEOTIDE SEQUENCE</scope>
    <source>
        <strain evidence="1">CBS 109.77</strain>
    </source>
</reference>
<dbReference type="EMBL" id="MU002271">
    <property type="protein sequence ID" value="KAF2787865.1"/>
    <property type="molecule type" value="Genomic_DNA"/>
</dbReference>
<evidence type="ECO:0000313" key="2">
    <source>
        <dbReference type="Proteomes" id="UP000799757"/>
    </source>
</evidence>
<gene>
    <name evidence="1" type="ORF">K505DRAFT_120339</name>
</gene>
<sequence length="87" mass="9707">MRSADLQLSFHFSRNFVRSKCQQASTRLSPNVSSREVVQSTVSAVERETRYSAVRVCHRSCGLCSKRFPIAHIAATQKRGLAFTTCG</sequence>
<protein>
    <submittedName>
        <fullName evidence="1">Uncharacterized protein</fullName>
    </submittedName>
</protein>
<proteinExistence type="predicted"/>
<evidence type="ECO:0000313" key="1">
    <source>
        <dbReference type="EMBL" id="KAF2787865.1"/>
    </source>
</evidence>
<dbReference type="Proteomes" id="UP000799757">
    <property type="component" value="Unassembled WGS sequence"/>
</dbReference>
<keyword evidence="2" id="KW-1185">Reference proteome</keyword>
<accession>A0A6A6WVC1</accession>
<organism evidence="1 2">
    <name type="scientific">Melanomma pulvis-pyrius CBS 109.77</name>
    <dbReference type="NCBI Taxonomy" id="1314802"/>
    <lineage>
        <taxon>Eukaryota</taxon>
        <taxon>Fungi</taxon>
        <taxon>Dikarya</taxon>
        <taxon>Ascomycota</taxon>
        <taxon>Pezizomycotina</taxon>
        <taxon>Dothideomycetes</taxon>
        <taxon>Pleosporomycetidae</taxon>
        <taxon>Pleosporales</taxon>
        <taxon>Melanommataceae</taxon>
        <taxon>Melanomma</taxon>
    </lineage>
</organism>
<dbReference type="AlphaFoldDB" id="A0A6A6WVC1"/>
<name>A0A6A6WVC1_9PLEO</name>